<dbReference type="PANTHER" id="PTHR40640:SF1">
    <property type="entry name" value="ANCHORED GLYCOPROTEIN, PUTATIVE (AFU_ORTHOLOGUE AFUA_8G04860)-RELATED"/>
    <property type="match status" value="1"/>
</dbReference>
<dbReference type="PANTHER" id="PTHR40640">
    <property type="entry name" value="ANCHORED GLYCOPROTEIN, PUTATIVE (AFU_ORTHOLOGUE AFUA_8G04860)-RELATED"/>
    <property type="match status" value="1"/>
</dbReference>
<organism evidence="2 3">
    <name type="scientific">Knufia obscura</name>
    <dbReference type="NCBI Taxonomy" id="1635080"/>
    <lineage>
        <taxon>Eukaryota</taxon>
        <taxon>Fungi</taxon>
        <taxon>Dikarya</taxon>
        <taxon>Ascomycota</taxon>
        <taxon>Pezizomycotina</taxon>
        <taxon>Eurotiomycetes</taxon>
        <taxon>Chaetothyriomycetidae</taxon>
        <taxon>Chaetothyriales</taxon>
        <taxon>Trichomeriaceae</taxon>
        <taxon>Knufia</taxon>
    </lineage>
</organism>
<evidence type="ECO:0000313" key="2">
    <source>
        <dbReference type="EMBL" id="KAK5940097.1"/>
    </source>
</evidence>
<feature type="chain" id="PRO_5046065752" evidence="1">
    <location>
        <begin position="19"/>
        <end position="238"/>
    </location>
</feature>
<reference evidence="2 3" key="1">
    <citation type="journal article" date="2023" name="Res Sq">
        <title>Genomic and morphological characterization of Knufia obscura isolated from the Mars 2020 spacecraft assembly facility.</title>
        <authorList>
            <person name="Chander A.M."/>
            <person name="Teixeira M.M."/>
            <person name="Singh N.K."/>
            <person name="Williams M.P."/>
            <person name="Parker C.W."/>
            <person name="Leo P."/>
            <person name="Stajich J.E."/>
            <person name="Torok T."/>
            <person name="Tighe S."/>
            <person name="Mason C.E."/>
            <person name="Venkateswaran K."/>
        </authorList>
    </citation>
    <scope>NUCLEOTIDE SEQUENCE [LARGE SCALE GENOMIC DNA]</scope>
    <source>
        <strain evidence="2 3">CCFEE 5817</strain>
    </source>
</reference>
<sequence length="238" mass="23325">MHPTSYLALASALTLATAQTPSVTRIFLPLAADDQILVASVIDQNPDAKTLAITCPPDIDSNDCGFPEPITVTVGPSTYHQSPTGYYEAYGEFDCKITGTTEAACAATVGAYEEGDIDSEGSITGTALSSRSTSTVVTGTDLLFVDVTITAGAVAEETGSTSASGTGIVSQGGSGSTSGFASVTASGSATQSESAGSSSSSASSAAAATASGNVAAGVLEVGVAGLVAGMMGLPMLLL</sequence>
<protein>
    <submittedName>
        <fullName evidence="2">Uncharacterized protein</fullName>
    </submittedName>
</protein>
<dbReference type="EMBL" id="JAVHJV010000009">
    <property type="protein sequence ID" value="KAK5940097.1"/>
    <property type="molecule type" value="Genomic_DNA"/>
</dbReference>
<proteinExistence type="predicted"/>
<evidence type="ECO:0000256" key="1">
    <source>
        <dbReference type="SAM" id="SignalP"/>
    </source>
</evidence>
<keyword evidence="1" id="KW-0732">Signal</keyword>
<accession>A0ABR0RHH9</accession>
<dbReference type="GeneID" id="90000964"/>
<keyword evidence="3" id="KW-1185">Reference proteome</keyword>
<gene>
    <name evidence="2" type="ORF">PMZ80_007515</name>
</gene>
<evidence type="ECO:0000313" key="3">
    <source>
        <dbReference type="Proteomes" id="UP001334248"/>
    </source>
</evidence>
<feature type="signal peptide" evidence="1">
    <location>
        <begin position="1"/>
        <end position="18"/>
    </location>
</feature>
<dbReference type="RefSeq" id="XP_064728187.1">
    <property type="nucleotide sequence ID" value="XM_064875923.1"/>
</dbReference>
<comment type="caution">
    <text evidence="2">The sequence shown here is derived from an EMBL/GenBank/DDBJ whole genome shotgun (WGS) entry which is preliminary data.</text>
</comment>
<name>A0ABR0RHH9_9EURO</name>
<dbReference type="Proteomes" id="UP001334248">
    <property type="component" value="Unassembled WGS sequence"/>
</dbReference>